<evidence type="ECO:0000313" key="17">
    <source>
        <dbReference type="EMBL" id="KAF0569693.1"/>
    </source>
</evidence>
<sequence length="405" mass="44600">MASPKTLEIVTATVPVLEEHGVAITTVFYRNMFNEHPELLDIFNETNQKLGRQQTALATTVLAAAKHLDKLAALLPQVTQISHKHRALQILPEHYPIVGKHLIGAIKEVLGEAATDDIIDAWTEAYDEIASVFIQIEHGMYKEAMWQGFAPFKVIKKEAVATDIVAFTVVPVDKSENNKGNDLANAQEIDLSKLTLTAGQYITVKTDPKDSDHIALRHYSLYSASTDTGIQFAVRRDNRNEHHGLVSNYMHDQLEVGDTVLLSAPAGDFALNQDLVQQNDIPLVLMSAGVGVTPVLSMLEAQVLANPKRPTIWVYACQNVAHHAFSDQVEALLAKAENVEKHIFYFESGQILDETWLASLPKPADIYVCGSMPFMESMIDGLVALDHGVDSVHYEPFGPKMSLGG</sequence>
<dbReference type="InterPro" id="IPR017927">
    <property type="entry name" value="FAD-bd_FR_type"/>
</dbReference>
<comment type="similarity">
    <text evidence="14">Belongs to the globin family.</text>
</comment>
<dbReference type="Gene3D" id="1.10.490.10">
    <property type="entry name" value="Globins"/>
    <property type="match status" value="1"/>
</dbReference>
<dbReference type="InterPro" id="IPR017938">
    <property type="entry name" value="Riboflavin_synthase-like_b-brl"/>
</dbReference>
<dbReference type="RefSeq" id="WP_160021334.1">
    <property type="nucleotide sequence ID" value="NZ_VZIZ01000007.1"/>
</dbReference>
<evidence type="ECO:0000256" key="6">
    <source>
        <dbReference type="ARBA" id="ARBA00022621"/>
    </source>
</evidence>
<evidence type="ECO:0000256" key="2">
    <source>
        <dbReference type="ARBA" id="ARBA00006401"/>
    </source>
</evidence>
<evidence type="ECO:0000256" key="7">
    <source>
        <dbReference type="ARBA" id="ARBA00022723"/>
    </source>
</evidence>
<dbReference type="GO" id="GO:0005344">
    <property type="term" value="F:oxygen carrier activity"/>
    <property type="evidence" value="ECO:0007669"/>
    <property type="project" value="UniProtKB-KW"/>
</dbReference>
<keyword evidence="7" id="KW-0479">Metal-binding</keyword>
<dbReference type="SUPFAM" id="SSF63380">
    <property type="entry name" value="Riboflavin synthase domain-like"/>
    <property type="match status" value="1"/>
</dbReference>
<dbReference type="Gene3D" id="3.40.50.80">
    <property type="entry name" value="Nucleotide-binding domain of ferredoxin-NADP reductase (FNR) module"/>
    <property type="match status" value="1"/>
</dbReference>
<dbReference type="GO" id="GO:0046210">
    <property type="term" value="P:nitric oxide catabolic process"/>
    <property type="evidence" value="ECO:0007669"/>
    <property type="project" value="TreeGrafter"/>
</dbReference>
<dbReference type="AlphaFoldDB" id="A0A6N7C2X7"/>
<dbReference type="EMBL" id="VZIZ01000007">
    <property type="protein sequence ID" value="KAF0569693.1"/>
    <property type="molecule type" value="Genomic_DNA"/>
</dbReference>
<evidence type="ECO:0000256" key="5">
    <source>
        <dbReference type="ARBA" id="ARBA00022617"/>
    </source>
</evidence>
<comment type="catalytic activity">
    <reaction evidence="12">
        <text>2 nitric oxide + NADH + 2 O2 = 2 nitrate + NAD(+) + H(+)</text>
        <dbReference type="Rhea" id="RHEA:19469"/>
        <dbReference type="ChEBI" id="CHEBI:15378"/>
        <dbReference type="ChEBI" id="CHEBI:15379"/>
        <dbReference type="ChEBI" id="CHEBI:16480"/>
        <dbReference type="ChEBI" id="CHEBI:17632"/>
        <dbReference type="ChEBI" id="CHEBI:57540"/>
        <dbReference type="ChEBI" id="CHEBI:57945"/>
        <dbReference type="EC" id="1.14.12.17"/>
    </reaction>
</comment>
<evidence type="ECO:0000256" key="3">
    <source>
        <dbReference type="ARBA" id="ARBA00012229"/>
    </source>
</evidence>
<dbReference type="SUPFAM" id="SSF46458">
    <property type="entry name" value="Globin-like"/>
    <property type="match status" value="1"/>
</dbReference>
<dbReference type="InterPro" id="IPR039261">
    <property type="entry name" value="FNR_nucleotide-bd"/>
</dbReference>
<keyword evidence="8" id="KW-0521">NADP</keyword>
<evidence type="ECO:0000259" key="16">
    <source>
        <dbReference type="PROSITE" id="PS51384"/>
    </source>
</evidence>
<dbReference type="PANTHER" id="PTHR43396">
    <property type="entry name" value="FLAVOHEMOPROTEIN"/>
    <property type="match status" value="1"/>
</dbReference>
<feature type="domain" description="FAD-binding FR-type" evidence="16">
    <location>
        <begin position="147"/>
        <end position="272"/>
    </location>
</feature>
<keyword evidence="17" id="KW-0223">Dioxygenase</keyword>
<dbReference type="Gene3D" id="2.40.30.10">
    <property type="entry name" value="Translation factors"/>
    <property type="match status" value="1"/>
</dbReference>
<proteinExistence type="inferred from homology"/>
<dbReference type="PANTHER" id="PTHR43396:SF3">
    <property type="entry name" value="FLAVOHEMOPROTEIN"/>
    <property type="match status" value="1"/>
</dbReference>
<evidence type="ECO:0000256" key="14">
    <source>
        <dbReference type="RuleBase" id="RU000356"/>
    </source>
</evidence>
<dbReference type="InterPro" id="IPR012292">
    <property type="entry name" value="Globin/Proto"/>
</dbReference>
<dbReference type="PROSITE" id="PS51384">
    <property type="entry name" value="FAD_FR"/>
    <property type="match status" value="1"/>
</dbReference>
<comment type="function">
    <text evidence="11">Is involved in NO detoxification in an aerobic process, termed nitric oxide dioxygenase (NOD) reaction that utilizes O(2) and NAD(P)H to convert NO to nitrate, which protects the bacterium from various noxious nitrogen compounds. Therefore, plays a central role in the inducible response to nitrosative stress.</text>
</comment>
<dbReference type="Pfam" id="PF00042">
    <property type="entry name" value="Globin"/>
    <property type="match status" value="1"/>
</dbReference>
<keyword evidence="18" id="KW-1185">Reference proteome</keyword>
<evidence type="ECO:0000313" key="18">
    <source>
        <dbReference type="Proteomes" id="UP000471465"/>
    </source>
</evidence>
<evidence type="ECO:0000259" key="15">
    <source>
        <dbReference type="PROSITE" id="PS01033"/>
    </source>
</evidence>
<dbReference type="CDD" id="cd14777">
    <property type="entry name" value="Yhb1-globin-like"/>
    <property type="match status" value="1"/>
</dbReference>
<comment type="caution">
    <text evidence="17">The sequence shown here is derived from an EMBL/GenBank/DDBJ whole genome shotgun (WGS) entry which is preliminary data.</text>
</comment>
<dbReference type="PROSITE" id="PS01033">
    <property type="entry name" value="GLOBIN"/>
    <property type="match status" value="1"/>
</dbReference>
<keyword evidence="9" id="KW-0408">Iron</keyword>
<keyword evidence="14" id="KW-0813">Transport</keyword>
<dbReference type="GO" id="GO:0071949">
    <property type="term" value="F:FAD binding"/>
    <property type="evidence" value="ECO:0007669"/>
    <property type="project" value="TreeGrafter"/>
</dbReference>
<evidence type="ECO:0000256" key="10">
    <source>
        <dbReference type="ARBA" id="ARBA00023027"/>
    </source>
</evidence>
<dbReference type="EC" id="1.14.12.17" evidence="3"/>
<evidence type="ECO:0000256" key="13">
    <source>
        <dbReference type="ARBA" id="ARBA00049433"/>
    </source>
</evidence>
<comment type="catalytic activity">
    <reaction evidence="13">
        <text>2 nitric oxide + NADPH + 2 O2 = 2 nitrate + NADP(+) + H(+)</text>
        <dbReference type="Rhea" id="RHEA:19465"/>
        <dbReference type="ChEBI" id="CHEBI:15378"/>
        <dbReference type="ChEBI" id="CHEBI:15379"/>
        <dbReference type="ChEBI" id="CHEBI:16480"/>
        <dbReference type="ChEBI" id="CHEBI:17632"/>
        <dbReference type="ChEBI" id="CHEBI:57783"/>
        <dbReference type="ChEBI" id="CHEBI:58349"/>
        <dbReference type="EC" id="1.14.12.17"/>
    </reaction>
</comment>
<evidence type="ECO:0000256" key="4">
    <source>
        <dbReference type="ARBA" id="ARBA00022575"/>
    </source>
</evidence>
<dbReference type="SUPFAM" id="SSF52343">
    <property type="entry name" value="Ferredoxin reductase-like, C-terminal NADP-linked domain"/>
    <property type="match status" value="1"/>
</dbReference>
<dbReference type="InterPro" id="IPR008333">
    <property type="entry name" value="Cbr1-like_FAD-bd_dom"/>
</dbReference>
<dbReference type="GO" id="GO:0020037">
    <property type="term" value="F:heme binding"/>
    <property type="evidence" value="ECO:0007669"/>
    <property type="project" value="InterPro"/>
</dbReference>
<keyword evidence="5 14" id="KW-0349">Heme</keyword>
<gene>
    <name evidence="17" type="ORF">FQV37_2720</name>
</gene>
<dbReference type="InterPro" id="IPR001433">
    <property type="entry name" value="OxRdtase_FAD/NAD-bd"/>
</dbReference>
<name>A0A6N7C2X7_9GAMM</name>
<keyword evidence="6 14" id="KW-0561">Oxygen transport</keyword>
<dbReference type="FunFam" id="1.10.490.10:FF:000003">
    <property type="entry name" value="Flavohemoprotein"/>
    <property type="match status" value="1"/>
</dbReference>
<evidence type="ECO:0000256" key="11">
    <source>
        <dbReference type="ARBA" id="ARBA00025094"/>
    </source>
</evidence>
<dbReference type="GO" id="GO:0008941">
    <property type="term" value="F:nitric oxide dioxygenase NAD(P)H activity"/>
    <property type="evidence" value="ECO:0007669"/>
    <property type="project" value="UniProtKB-EC"/>
</dbReference>
<keyword evidence="4" id="KW-0216">Detoxification</keyword>
<reference evidence="17 18" key="1">
    <citation type="submission" date="2019-09" db="EMBL/GenBank/DDBJ databases">
        <title>Draft genome sequence of Psychrobacter nivimaris LAMA 639, in search for biotechnological relevant genes.</title>
        <authorList>
            <person name="Lima A.O.S."/>
            <person name="Staloch B.E.K."/>
            <person name="Freitas R.C."/>
            <person name="Niero H."/>
            <person name="Silva M.A.C."/>
        </authorList>
    </citation>
    <scope>NUCLEOTIDE SEQUENCE [LARGE SCALE GENOMIC DNA]</scope>
    <source>
        <strain evidence="17 18">LAMA 639</strain>
    </source>
</reference>
<dbReference type="CDD" id="cd06184">
    <property type="entry name" value="flavohem_like_fad_nad_binding"/>
    <property type="match status" value="1"/>
</dbReference>
<dbReference type="GO" id="GO:0019825">
    <property type="term" value="F:oxygen binding"/>
    <property type="evidence" value="ECO:0007669"/>
    <property type="project" value="InterPro"/>
</dbReference>
<feature type="domain" description="Globin" evidence="15">
    <location>
        <begin position="1"/>
        <end position="138"/>
    </location>
</feature>
<dbReference type="GO" id="GO:0071500">
    <property type="term" value="P:cellular response to nitrosative stress"/>
    <property type="evidence" value="ECO:0007669"/>
    <property type="project" value="TreeGrafter"/>
</dbReference>
<dbReference type="Pfam" id="PF00970">
    <property type="entry name" value="FAD_binding_6"/>
    <property type="match status" value="1"/>
</dbReference>
<dbReference type="GO" id="GO:0009636">
    <property type="term" value="P:response to toxic substance"/>
    <property type="evidence" value="ECO:0007669"/>
    <property type="project" value="UniProtKB-KW"/>
</dbReference>
<organism evidence="17 18">
    <name type="scientific">Psychrobacter nivimaris</name>
    <dbReference type="NCBI Taxonomy" id="281738"/>
    <lineage>
        <taxon>Bacteria</taxon>
        <taxon>Pseudomonadati</taxon>
        <taxon>Pseudomonadota</taxon>
        <taxon>Gammaproteobacteria</taxon>
        <taxon>Moraxellales</taxon>
        <taxon>Moraxellaceae</taxon>
        <taxon>Psychrobacter</taxon>
    </lineage>
</organism>
<dbReference type="InterPro" id="IPR000971">
    <property type="entry name" value="Globin"/>
</dbReference>
<comment type="similarity">
    <text evidence="2">In the C-terminal section; belongs to the flavoprotein pyridine nucleotide cytochrome reductase family.</text>
</comment>
<evidence type="ECO:0000256" key="12">
    <source>
        <dbReference type="ARBA" id="ARBA00048649"/>
    </source>
</evidence>
<dbReference type="GO" id="GO:0046872">
    <property type="term" value="F:metal ion binding"/>
    <property type="evidence" value="ECO:0007669"/>
    <property type="project" value="UniProtKB-KW"/>
</dbReference>
<dbReference type="InterPro" id="IPR009050">
    <property type="entry name" value="Globin-like_sf"/>
</dbReference>
<evidence type="ECO:0000256" key="8">
    <source>
        <dbReference type="ARBA" id="ARBA00022857"/>
    </source>
</evidence>
<dbReference type="Proteomes" id="UP000471465">
    <property type="component" value="Unassembled WGS sequence"/>
</dbReference>
<keyword evidence="17" id="KW-0560">Oxidoreductase</keyword>
<evidence type="ECO:0000256" key="9">
    <source>
        <dbReference type="ARBA" id="ARBA00023004"/>
    </source>
</evidence>
<evidence type="ECO:0000256" key="1">
    <source>
        <dbReference type="ARBA" id="ARBA00001970"/>
    </source>
</evidence>
<keyword evidence="10" id="KW-0520">NAD</keyword>
<accession>A0A6N7C2X7</accession>
<comment type="cofactor">
    <cofactor evidence="1">
        <name>heme b</name>
        <dbReference type="ChEBI" id="CHEBI:60344"/>
    </cofactor>
</comment>
<dbReference type="Pfam" id="PF00175">
    <property type="entry name" value="NAD_binding_1"/>
    <property type="match status" value="1"/>
</dbReference>
<protein>
    <recommendedName>
        <fullName evidence="3">nitric oxide dioxygenase</fullName>
        <ecNumber evidence="3">1.14.12.17</ecNumber>
    </recommendedName>
</protein>